<name>A0A7G2CK99_9TRYP</name>
<feature type="region of interest" description="Disordered" evidence="1">
    <location>
        <begin position="1"/>
        <end position="21"/>
    </location>
</feature>
<dbReference type="Proteomes" id="UP000515908">
    <property type="component" value="Chromosome 12"/>
</dbReference>
<proteinExistence type="predicted"/>
<reference evidence="2 3" key="1">
    <citation type="submission" date="2020-08" db="EMBL/GenBank/DDBJ databases">
        <authorList>
            <person name="Newling K."/>
            <person name="Davey J."/>
            <person name="Forrester S."/>
        </authorList>
    </citation>
    <scope>NUCLEOTIDE SEQUENCE [LARGE SCALE GENOMIC DNA]</scope>
    <source>
        <strain evidence="3">Crithidia deanei Carvalho (ATCC PRA-265)</strain>
    </source>
</reference>
<dbReference type="OrthoDB" id="249087at2759"/>
<dbReference type="Gene3D" id="3.30.710.10">
    <property type="entry name" value="Potassium Channel Kv1.1, Chain A"/>
    <property type="match status" value="1"/>
</dbReference>
<accession>A0A7G2CK99</accession>
<organism evidence="2 3">
    <name type="scientific">Angomonas deanei</name>
    <dbReference type="NCBI Taxonomy" id="59799"/>
    <lineage>
        <taxon>Eukaryota</taxon>
        <taxon>Discoba</taxon>
        <taxon>Euglenozoa</taxon>
        <taxon>Kinetoplastea</taxon>
        <taxon>Metakinetoplastina</taxon>
        <taxon>Trypanosomatida</taxon>
        <taxon>Trypanosomatidae</taxon>
        <taxon>Strigomonadinae</taxon>
        <taxon>Angomonas</taxon>
    </lineage>
</organism>
<gene>
    <name evidence="2" type="ORF">ADEAN_000653600</name>
</gene>
<sequence>MSSGLPFNPMRKTPPPPPHMDTVGVNASEYVSVYSSELYEFIVHLECLRQSPLLRRVLEKGSDIHLTEMTVEFVGSDETSSTASPSAAKETPYSYVDRRLHNTTVRVAFPTLTNIMTETLIKYLHQKYKFEVMHVKELPSLEIAAASAIPLLKVASVLEC</sequence>
<dbReference type="InterPro" id="IPR011333">
    <property type="entry name" value="SKP1/BTB/POZ_sf"/>
</dbReference>
<evidence type="ECO:0000256" key="1">
    <source>
        <dbReference type="SAM" id="MobiDB-lite"/>
    </source>
</evidence>
<keyword evidence="3" id="KW-1185">Reference proteome</keyword>
<evidence type="ECO:0000313" key="3">
    <source>
        <dbReference type="Proteomes" id="UP000515908"/>
    </source>
</evidence>
<protein>
    <submittedName>
        <fullName evidence="2">Uncharacterized protein</fullName>
    </submittedName>
</protein>
<evidence type="ECO:0000313" key="2">
    <source>
        <dbReference type="EMBL" id="CAD2219043.1"/>
    </source>
</evidence>
<dbReference type="SUPFAM" id="SSF54695">
    <property type="entry name" value="POZ domain"/>
    <property type="match status" value="1"/>
</dbReference>
<dbReference type="VEuPathDB" id="TriTrypDB:ADEAN_000653600"/>
<dbReference type="AlphaFoldDB" id="A0A7G2CK99"/>
<dbReference type="EMBL" id="LR877156">
    <property type="protein sequence ID" value="CAD2219043.1"/>
    <property type="molecule type" value="Genomic_DNA"/>
</dbReference>